<evidence type="ECO:0000256" key="2">
    <source>
        <dbReference type="ARBA" id="ARBA00022723"/>
    </source>
</evidence>
<organism evidence="13">
    <name type="scientific">Culex pipiens</name>
    <name type="common">House mosquito</name>
    <dbReference type="NCBI Taxonomy" id="7175"/>
    <lineage>
        <taxon>Eukaryota</taxon>
        <taxon>Metazoa</taxon>
        <taxon>Ecdysozoa</taxon>
        <taxon>Arthropoda</taxon>
        <taxon>Hexapoda</taxon>
        <taxon>Insecta</taxon>
        <taxon>Pterygota</taxon>
        <taxon>Neoptera</taxon>
        <taxon>Endopterygota</taxon>
        <taxon>Diptera</taxon>
        <taxon>Nematocera</taxon>
        <taxon>Culicoidea</taxon>
        <taxon>Culicidae</taxon>
        <taxon>Culicinae</taxon>
        <taxon>Culicini</taxon>
        <taxon>Culex</taxon>
        <taxon>Culex</taxon>
    </lineage>
</organism>
<feature type="domain" description="C2H2-type" evidence="12">
    <location>
        <begin position="212"/>
        <end position="239"/>
    </location>
</feature>
<evidence type="ECO:0000256" key="10">
    <source>
        <dbReference type="SAM" id="Coils"/>
    </source>
</evidence>
<dbReference type="Gene3D" id="3.30.160.60">
    <property type="entry name" value="Classic Zinc Finger"/>
    <property type="match status" value="2"/>
</dbReference>
<feature type="domain" description="C2H2-type" evidence="12">
    <location>
        <begin position="300"/>
        <end position="328"/>
    </location>
</feature>
<dbReference type="PANTHER" id="PTHR47772">
    <property type="entry name" value="ZINC FINGER PROTEIN 200"/>
    <property type="match status" value="1"/>
</dbReference>
<evidence type="ECO:0000256" key="5">
    <source>
        <dbReference type="ARBA" id="ARBA00022833"/>
    </source>
</evidence>
<sequence length="371" mass="43134">MLTINGTSTTGEPNPDAAPHCAFCLRERPPVGKFHLFTVTNSSSIRAIMSGIFGFEFDAADFTVCTPCWSLVQTVDDFRTCCIQVNELGREISRGLKYEDEWFSEGNMRAIYNVRAAIQNHLERIEDYRYVDEEQVDDVVEHNETIDEAQAVSKEARQDLVQNSKEVPDEQSCNIIECEKCLNWFMTTAQIEYHLARCRGPKKPIEEALYVHTCHLCQERFNRPYLLESHLNWHEDKKPYKCRIKCDEKFYGVELRYIHERSCPGDPRWNRGVPQTATKMVPSSKKPKTKPAPGTNKNKFECDICGKLFCKERIMMSHRREIHNPPKYRCKLCGREFRRKFSFNVHLKNHERGIIPPTSRTASNVQKKCVN</sequence>
<dbReference type="InterPro" id="IPR013087">
    <property type="entry name" value="Znf_C2H2_type"/>
</dbReference>
<evidence type="ECO:0000256" key="9">
    <source>
        <dbReference type="PROSITE-ProRule" id="PRU00042"/>
    </source>
</evidence>
<dbReference type="AlphaFoldDB" id="A0A8D8AXB1"/>
<keyword evidence="3" id="KW-0677">Repeat</keyword>
<keyword evidence="4 9" id="KW-0863">Zinc-finger</keyword>
<evidence type="ECO:0000256" key="8">
    <source>
        <dbReference type="ARBA" id="ARBA00023242"/>
    </source>
</evidence>
<keyword evidence="7" id="KW-0804">Transcription</keyword>
<reference evidence="13" key="1">
    <citation type="submission" date="2021-05" db="EMBL/GenBank/DDBJ databases">
        <authorList>
            <person name="Alioto T."/>
            <person name="Alioto T."/>
            <person name="Gomez Garrido J."/>
        </authorList>
    </citation>
    <scope>NUCLEOTIDE SEQUENCE</scope>
</reference>
<dbReference type="Pfam" id="PF00096">
    <property type="entry name" value="zf-C2H2"/>
    <property type="match status" value="2"/>
</dbReference>
<feature type="region of interest" description="Disordered" evidence="11">
    <location>
        <begin position="275"/>
        <end position="294"/>
    </location>
</feature>
<evidence type="ECO:0000256" key="6">
    <source>
        <dbReference type="ARBA" id="ARBA00023015"/>
    </source>
</evidence>
<protein>
    <submittedName>
        <fullName evidence="13">Zinc finger protein 649</fullName>
    </submittedName>
</protein>
<feature type="coiled-coil region" evidence="10">
    <location>
        <begin position="139"/>
        <end position="166"/>
    </location>
</feature>
<dbReference type="Pfam" id="PF13912">
    <property type="entry name" value="zf-C2H2_6"/>
    <property type="match status" value="1"/>
</dbReference>
<dbReference type="GO" id="GO:0005634">
    <property type="term" value="C:nucleus"/>
    <property type="evidence" value="ECO:0007669"/>
    <property type="project" value="UniProtKB-SubCell"/>
</dbReference>
<evidence type="ECO:0000256" key="7">
    <source>
        <dbReference type="ARBA" id="ARBA00023163"/>
    </source>
</evidence>
<dbReference type="InterPro" id="IPR012934">
    <property type="entry name" value="Znf_AD"/>
</dbReference>
<comment type="subcellular location">
    <subcellularLocation>
        <location evidence="1">Nucleus</location>
    </subcellularLocation>
</comment>
<accession>A0A8D8AXB1</accession>
<dbReference type="SMART" id="SM00868">
    <property type="entry name" value="zf-AD"/>
    <property type="match status" value="1"/>
</dbReference>
<evidence type="ECO:0000259" key="12">
    <source>
        <dbReference type="PROSITE" id="PS50157"/>
    </source>
</evidence>
<evidence type="ECO:0000256" key="3">
    <source>
        <dbReference type="ARBA" id="ARBA00022737"/>
    </source>
</evidence>
<dbReference type="PANTHER" id="PTHR47772:SF13">
    <property type="entry name" value="GASTRULA ZINC FINGER PROTEIN XLCGF49.1-LIKE-RELATED"/>
    <property type="match status" value="1"/>
</dbReference>
<evidence type="ECO:0000256" key="1">
    <source>
        <dbReference type="ARBA" id="ARBA00004123"/>
    </source>
</evidence>
<dbReference type="GO" id="GO:0008270">
    <property type="term" value="F:zinc ion binding"/>
    <property type="evidence" value="ECO:0007669"/>
    <property type="project" value="UniProtKB-KW"/>
</dbReference>
<dbReference type="InterPro" id="IPR036236">
    <property type="entry name" value="Znf_C2H2_sf"/>
</dbReference>
<evidence type="ECO:0000256" key="11">
    <source>
        <dbReference type="SAM" id="MobiDB-lite"/>
    </source>
</evidence>
<dbReference type="InterPro" id="IPR050636">
    <property type="entry name" value="C2H2-ZF_domain-containing"/>
</dbReference>
<keyword evidence="8" id="KW-0539">Nucleus</keyword>
<keyword evidence="10" id="KW-0175">Coiled coil</keyword>
<dbReference type="SUPFAM" id="SSF57667">
    <property type="entry name" value="beta-beta-alpha zinc fingers"/>
    <property type="match status" value="2"/>
</dbReference>
<feature type="domain" description="C2H2-type" evidence="12">
    <location>
        <begin position="328"/>
        <end position="350"/>
    </location>
</feature>
<keyword evidence="6" id="KW-0805">Transcription regulation</keyword>
<dbReference type="PROSITE" id="PS50157">
    <property type="entry name" value="ZINC_FINGER_C2H2_2"/>
    <property type="match status" value="3"/>
</dbReference>
<proteinExistence type="predicted"/>
<dbReference type="EMBL" id="HBUE01053237">
    <property type="protein sequence ID" value="CAG6465384.1"/>
    <property type="molecule type" value="Transcribed_RNA"/>
</dbReference>
<dbReference type="PROSITE" id="PS00028">
    <property type="entry name" value="ZINC_FINGER_C2H2_1"/>
    <property type="match status" value="3"/>
</dbReference>
<keyword evidence="5" id="KW-0862">Zinc</keyword>
<evidence type="ECO:0000313" key="13">
    <source>
        <dbReference type="EMBL" id="CAG6465384.1"/>
    </source>
</evidence>
<evidence type="ECO:0000256" key="4">
    <source>
        <dbReference type="ARBA" id="ARBA00022771"/>
    </source>
</evidence>
<keyword evidence="2" id="KW-0479">Metal-binding</keyword>
<dbReference type="SMART" id="SM00355">
    <property type="entry name" value="ZnF_C2H2"/>
    <property type="match status" value="3"/>
</dbReference>
<name>A0A8D8AXB1_CULPI</name>